<protein>
    <submittedName>
        <fullName evidence="1">Uncharacterized protein</fullName>
    </submittedName>
</protein>
<comment type="caution">
    <text evidence="1">The sequence shown here is derived from an EMBL/GenBank/DDBJ whole genome shotgun (WGS) entry which is preliminary data.</text>
</comment>
<dbReference type="AlphaFoldDB" id="A0A7W2LWK9"/>
<gene>
    <name evidence="1" type="ORF">H4C15_13005</name>
</gene>
<proteinExistence type="predicted"/>
<accession>A0A7W2LWK9</accession>
<evidence type="ECO:0000313" key="1">
    <source>
        <dbReference type="EMBL" id="MBA6148419.1"/>
    </source>
</evidence>
<dbReference type="RefSeq" id="WP_182336664.1">
    <property type="nucleotide sequence ID" value="NZ_JACGDA010000023.1"/>
</dbReference>
<reference evidence="1 2" key="1">
    <citation type="submission" date="2020-07" db="EMBL/GenBank/DDBJ databases">
        <title>Diversity of carbapenemase encoding genes among Pseudomonas putida group clinical isolates in a tertiary Brazilian hospital.</title>
        <authorList>
            <person name="Alberto-Lei F."/>
            <person name="Nodari C.S."/>
            <person name="Streling A.P."/>
            <person name="Paulino J.T."/>
            <person name="Bessa-Neto F.O."/>
            <person name="Cayo R."/>
            <person name="Gales A.C."/>
        </authorList>
    </citation>
    <scope>NUCLEOTIDE SEQUENCE [LARGE SCALE GENOMIC DNA]</scope>
    <source>
        <strain evidence="1 2">11213</strain>
    </source>
</reference>
<name>A0A7W2LWK9_9PSED</name>
<sequence>MTQNITSVPVLEIEQFRARYPRLFSDPGVDDIYCSPGWREILYALCHTLQAHLDRHPEVPQVVVAQVKSKFGELHFFYDGGDAYCQGAVAVAEELSLKTCEQCGAPGQQVSGRWVHTLCPRHAGSGNPGAA</sequence>
<organism evidence="1 2">
    <name type="scientific">Pseudomonas juntendi</name>
    <dbReference type="NCBI Taxonomy" id="2666183"/>
    <lineage>
        <taxon>Bacteria</taxon>
        <taxon>Pseudomonadati</taxon>
        <taxon>Pseudomonadota</taxon>
        <taxon>Gammaproteobacteria</taxon>
        <taxon>Pseudomonadales</taxon>
        <taxon>Pseudomonadaceae</taxon>
        <taxon>Pseudomonas</taxon>
    </lineage>
</organism>
<evidence type="ECO:0000313" key="2">
    <source>
        <dbReference type="Proteomes" id="UP000577346"/>
    </source>
</evidence>
<dbReference type="Proteomes" id="UP000577346">
    <property type="component" value="Unassembled WGS sequence"/>
</dbReference>
<dbReference type="EMBL" id="JACGDA010000023">
    <property type="protein sequence ID" value="MBA6148419.1"/>
    <property type="molecule type" value="Genomic_DNA"/>
</dbReference>